<sequence length="89" mass="10223">MSEGLFLEIASMETVEPVVRDFILFCIQRQGKEWPSLYDEMCWVAGRRLFRGLSYTDLRKLGLSFSLTNIEDTIRMVDTVVAQSRIATA</sequence>
<evidence type="ECO:0000313" key="1">
    <source>
        <dbReference type="EMBL" id="GAH18244.1"/>
    </source>
</evidence>
<protein>
    <submittedName>
        <fullName evidence="1">Uncharacterized protein</fullName>
    </submittedName>
</protein>
<gene>
    <name evidence="1" type="ORF">S01H4_53461</name>
</gene>
<dbReference type="EMBL" id="BART01030664">
    <property type="protein sequence ID" value="GAH18244.1"/>
    <property type="molecule type" value="Genomic_DNA"/>
</dbReference>
<accession>X1EM85</accession>
<dbReference type="AlphaFoldDB" id="X1EM85"/>
<comment type="caution">
    <text evidence="1">The sequence shown here is derived from an EMBL/GenBank/DDBJ whole genome shotgun (WGS) entry which is preliminary data.</text>
</comment>
<reference evidence="1" key="1">
    <citation type="journal article" date="2014" name="Front. Microbiol.">
        <title>High frequency of phylogenetically diverse reductive dehalogenase-homologous genes in deep subseafloor sedimentary metagenomes.</title>
        <authorList>
            <person name="Kawai M."/>
            <person name="Futagami T."/>
            <person name="Toyoda A."/>
            <person name="Takaki Y."/>
            <person name="Nishi S."/>
            <person name="Hori S."/>
            <person name="Arai W."/>
            <person name="Tsubouchi T."/>
            <person name="Morono Y."/>
            <person name="Uchiyama I."/>
            <person name="Ito T."/>
            <person name="Fujiyama A."/>
            <person name="Inagaki F."/>
            <person name="Takami H."/>
        </authorList>
    </citation>
    <scope>NUCLEOTIDE SEQUENCE</scope>
    <source>
        <strain evidence="1">Expedition CK06-06</strain>
    </source>
</reference>
<proteinExistence type="predicted"/>
<name>X1EM85_9ZZZZ</name>
<organism evidence="1">
    <name type="scientific">marine sediment metagenome</name>
    <dbReference type="NCBI Taxonomy" id="412755"/>
    <lineage>
        <taxon>unclassified sequences</taxon>
        <taxon>metagenomes</taxon>
        <taxon>ecological metagenomes</taxon>
    </lineage>
</organism>